<organism evidence="1">
    <name type="scientific">Telmatobacter sp. DSM 110680</name>
    <dbReference type="NCBI Taxonomy" id="3036704"/>
    <lineage>
        <taxon>Bacteria</taxon>
        <taxon>Pseudomonadati</taxon>
        <taxon>Acidobacteriota</taxon>
        <taxon>Terriglobia</taxon>
        <taxon>Terriglobales</taxon>
        <taxon>Acidobacteriaceae</taxon>
        <taxon>Telmatobacter</taxon>
    </lineage>
</organism>
<name>A0AAU7DH45_9BACT</name>
<dbReference type="RefSeq" id="WP_348262623.1">
    <property type="nucleotide sequence ID" value="NZ_CP121196.1"/>
</dbReference>
<dbReference type="AlphaFoldDB" id="A0AAU7DH45"/>
<dbReference type="EMBL" id="CP121196">
    <property type="protein sequence ID" value="XBH17392.1"/>
    <property type="molecule type" value="Genomic_DNA"/>
</dbReference>
<reference evidence="1" key="1">
    <citation type="submission" date="2023-03" db="EMBL/GenBank/DDBJ databases">
        <title>Edaphobacter sp.</title>
        <authorList>
            <person name="Huber K.J."/>
            <person name="Papendorf J."/>
            <person name="Pilke C."/>
            <person name="Bunk B."/>
            <person name="Sproeer C."/>
            <person name="Pester M."/>
        </authorList>
    </citation>
    <scope>NUCLEOTIDE SEQUENCE</scope>
    <source>
        <strain evidence="1">DSM 110680</strain>
    </source>
</reference>
<sequence>MRRTAKLGREADDRSTMQSINDLIQDYLAALRILDFEGSSVLGSDFTVAYRRLLLARIAELIDAVGHRSRAPRSES</sequence>
<accession>A0AAU7DH45</accession>
<protein>
    <submittedName>
        <fullName evidence="1">Uncharacterized protein</fullName>
    </submittedName>
</protein>
<proteinExistence type="predicted"/>
<evidence type="ECO:0000313" key="1">
    <source>
        <dbReference type="EMBL" id="XBH17392.1"/>
    </source>
</evidence>
<gene>
    <name evidence="1" type="ORF">P8935_22860</name>
</gene>